<dbReference type="Proteomes" id="UP000465810">
    <property type="component" value="Unassembled WGS sequence"/>
</dbReference>
<name>A0A7X4K6S4_9SPHN</name>
<dbReference type="AlphaFoldDB" id="A0A7X4K6S4"/>
<comment type="caution">
    <text evidence="1">The sequence shown here is derived from an EMBL/GenBank/DDBJ whole genome shotgun (WGS) entry which is preliminary data.</text>
</comment>
<gene>
    <name evidence="1" type="ORF">GR702_01925</name>
</gene>
<keyword evidence="2" id="KW-1185">Reference proteome</keyword>
<organism evidence="1 2">
    <name type="scientific">Novosphingobium silvae</name>
    <dbReference type="NCBI Taxonomy" id="2692619"/>
    <lineage>
        <taxon>Bacteria</taxon>
        <taxon>Pseudomonadati</taxon>
        <taxon>Pseudomonadota</taxon>
        <taxon>Alphaproteobacteria</taxon>
        <taxon>Sphingomonadales</taxon>
        <taxon>Sphingomonadaceae</taxon>
        <taxon>Novosphingobium</taxon>
    </lineage>
</organism>
<accession>A0A7X4K6S4</accession>
<reference evidence="1 2" key="1">
    <citation type="submission" date="2019-12" db="EMBL/GenBank/DDBJ databases">
        <authorList>
            <person name="Feng G."/>
            <person name="Zhu H."/>
        </authorList>
    </citation>
    <scope>NUCLEOTIDE SEQUENCE [LARGE SCALE GENOMIC DNA]</scope>
    <source>
        <strain evidence="1 2">FGD1</strain>
    </source>
</reference>
<proteinExistence type="predicted"/>
<evidence type="ECO:0000313" key="1">
    <source>
        <dbReference type="EMBL" id="MYL96533.1"/>
    </source>
</evidence>
<dbReference type="EMBL" id="WVTD01000001">
    <property type="protein sequence ID" value="MYL96533.1"/>
    <property type="molecule type" value="Genomic_DNA"/>
</dbReference>
<protein>
    <submittedName>
        <fullName evidence="1">Uncharacterized protein</fullName>
    </submittedName>
</protein>
<sequence length="174" mass="19862">MAHTVTTSLAIGELREFASFAPCEQRYIRRSLDIGLRRHDATILWARDEDERESIRDQYEAYRELKALRRMEIADDALDIEALMGKLVRVAAYDLGQGRLLGFSAFRFLYERLLGAWVRPWLPGAFCGAAALPHLHPDQRRKLLHSISEAVATAPGWSEREPAFYPEFIDDTAA</sequence>
<evidence type="ECO:0000313" key="2">
    <source>
        <dbReference type="Proteomes" id="UP000465810"/>
    </source>
</evidence>
<dbReference type="RefSeq" id="WP_160984248.1">
    <property type="nucleotide sequence ID" value="NZ_WVTD01000001.1"/>
</dbReference>